<keyword evidence="3" id="KW-0646">Protease inhibitor</keyword>
<comment type="caution">
    <text evidence="13">The sequence shown here is derived from an EMBL/GenBank/DDBJ whole genome shotgun (WGS) entry which is preliminary data.</text>
</comment>
<keyword evidence="6" id="KW-1015">Disulfide bond</keyword>
<dbReference type="Pfam" id="PF00014">
    <property type="entry name" value="Kunitz_BPTI"/>
    <property type="match status" value="9"/>
</dbReference>
<evidence type="ECO:0000256" key="2">
    <source>
        <dbReference type="ARBA" id="ARBA00022525"/>
    </source>
</evidence>
<evidence type="ECO:0008006" key="15">
    <source>
        <dbReference type="Google" id="ProtNLM"/>
    </source>
</evidence>
<dbReference type="SMART" id="SM00409">
    <property type="entry name" value="IG"/>
    <property type="match status" value="2"/>
</dbReference>
<dbReference type="AlphaFoldDB" id="A0A2J7R540"/>
<dbReference type="InterPro" id="IPR013098">
    <property type="entry name" value="Ig_I-set"/>
</dbReference>
<feature type="domain" description="BPTI/Kunitz inhibitor" evidence="9">
    <location>
        <begin position="443"/>
        <end position="493"/>
    </location>
</feature>
<feature type="domain" description="BPTI/Kunitz inhibitor" evidence="9">
    <location>
        <begin position="256"/>
        <end position="306"/>
    </location>
</feature>
<feature type="domain" description="BPTI/Kunitz inhibitor" evidence="9">
    <location>
        <begin position="316"/>
        <end position="366"/>
    </location>
</feature>
<evidence type="ECO:0000259" key="11">
    <source>
        <dbReference type="PROSITE" id="PS50900"/>
    </source>
</evidence>
<feature type="domain" description="BPTI/Kunitz inhibitor" evidence="9">
    <location>
        <begin position="639"/>
        <end position="689"/>
    </location>
</feature>
<evidence type="ECO:0000256" key="7">
    <source>
        <dbReference type="ARBA" id="ARBA00023319"/>
    </source>
</evidence>
<evidence type="ECO:0000256" key="8">
    <source>
        <dbReference type="SAM" id="MobiDB-lite"/>
    </source>
</evidence>
<organism evidence="13 14">
    <name type="scientific">Cryptotermes secundus</name>
    <dbReference type="NCBI Taxonomy" id="105785"/>
    <lineage>
        <taxon>Eukaryota</taxon>
        <taxon>Metazoa</taxon>
        <taxon>Ecdysozoa</taxon>
        <taxon>Arthropoda</taxon>
        <taxon>Hexapoda</taxon>
        <taxon>Insecta</taxon>
        <taxon>Pterygota</taxon>
        <taxon>Neoptera</taxon>
        <taxon>Polyneoptera</taxon>
        <taxon>Dictyoptera</taxon>
        <taxon>Blattodea</taxon>
        <taxon>Blattoidea</taxon>
        <taxon>Termitoidae</taxon>
        <taxon>Kalotermitidae</taxon>
        <taxon>Cryptotermitinae</taxon>
        <taxon>Cryptotermes</taxon>
    </lineage>
</organism>
<dbReference type="InterPro" id="IPR036179">
    <property type="entry name" value="Ig-like_dom_sf"/>
</dbReference>
<feature type="domain" description="PLAC" evidence="11">
    <location>
        <begin position="1046"/>
        <end position="1085"/>
    </location>
</feature>
<dbReference type="InterPro" id="IPR020901">
    <property type="entry name" value="Prtase_inh_Kunz-CS"/>
</dbReference>
<feature type="region of interest" description="Disordered" evidence="8">
    <location>
        <begin position="701"/>
        <end position="722"/>
    </location>
</feature>
<dbReference type="PROSITE" id="PS51390">
    <property type="entry name" value="WAP"/>
    <property type="match status" value="1"/>
</dbReference>
<dbReference type="EMBL" id="NEVH01007395">
    <property type="protein sequence ID" value="PNF35951.1"/>
    <property type="molecule type" value="Genomic_DNA"/>
</dbReference>
<dbReference type="FunFam" id="4.10.410.10:FF:000005">
    <property type="entry name" value="Pancreatic trypsin inhibitor"/>
    <property type="match status" value="1"/>
</dbReference>
<feature type="domain" description="WAP" evidence="12">
    <location>
        <begin position="791"/>
        <end position="837"/>
    </location>
</feature>
<dbReference type="InterPro" id="IPR003598">
    <property type="entry name" value="Ig_sub2"/>
</dbReference>
<dbReference type="FunFam" id="2.60.40.10:FF:000032">
    <property type="entry name" value="palladin isoform X1"/>
    <property type="match status" value="1"/>
</dbReference>
<keyword evidence="14" id="KW-1185">Reference proteome</keyword>
<evidence type="ECO:0000313" key="14">
    <source>
        <dbReference type="Proteomes" id="UP000235965"/>
    </source>
</evidence>
<evidence type="ECO:0000256" key="1">
    <source>
        <dbReference type="ARBA" id="ARBA00004613"/>
    </source>
</evidence>
<comment type="subcellular location">
    <subcellularLocation>
        <location evidence="1">Secreted</location>
    </subcellularLocation>
</comment>
<keyword evidence="2" id="KW-0964">Secreted</keyword>
<protein>
    <recommendedName>
        <fullName evidence="15">Papilin</fullName>
    </recommendedName>
</protein>
<dbReference type="Gene3D" id="2.60.40.10">
    <property type="entry name" value="Immunoglobulins"/>
    <property type="match status" value="2"/>
</dbReference>
<evidence type="ECO:0000256" key="5">
    <source>
        <dbReference type="ARBA" id="ARBA00022900"/>
    </source>
</evidence>
<dbReference type="SMART" id="SM00408">
    <property type="entry name" value="IGc2"/>
    <property type="match status" value="2"/>
</dbReference>
<feature type="domain" description="BPTI/Kunitz inhibitor" evidence="9">
    <location>
        <begin position="375"/>
        <end position="425"/>
    </location>
</feature>
<feature type="domain" description="BPTI/Kunitz inhibitor" evidence="9">
    <location>
        <begin position="500"/>
        <end position="550"/>
    </location>
</feature>
<dbReference type="PROSITE" id="PS50835">
    <property type="entry name" value="IG_LIKE"/>
    <property type="match status" value="2"/>
</dbReference>
<dbReference type="PANTHER" id="PTHR45938">
    <property type="entry name" value="ACP24A4-RELATED"/>
    <property type="match status" value="1"/>
</dbReference>
<dbReference type="PRINTS" id="PR00759">
    <property type="entry name" value="BASICPTASE"/>
</dbReference>
<dbReference type="InterPro" id="IPR003599">
    <property type="entry name" value="Ig_sub"/>
</dbReference>
<dbReference type="CDD" id="cd22639">
    <property type="entry name" value="Kunitz_papilin_lacunin-like"/>
    <property type="match status" value="1"/>
</dbReference>
<dbReference type="Gene3D" id="4.10.75.10">
    <property type="entry name" value="Elafin-like"/>
    <property type="match status" value="1"/>
</dbReference>
<dbReference type="Pfam" id="PF08686">
    <property type="entry name" value="PLAC"/>
    <property type="match status" value="1"/>
</dbReference>
<dbReference type="SUPFAM" id="SSF57362">
    <property type="entry name" value="BPTI-like"/>
    <property type="match status" value="9"/>
</dbReference>
<evidence type="ECO:0000256" key="3">
    <source>
        <dbReference type="ARBA" id="ARBA00022690"/>
    </source>
</evidence>
<name>A0A2J7R540_9NEOP</name>
<dbReference type="PROSITE" id="PS50279">
    <property type="entry name" value="BPTI_KUNITZ_2"/>
    <property type="match status" value="9"/>
</dbReference>
<dbReference type="InterPro" id="IPR002223">
    <property type="entry name" value="Kunitz_BPTI"/>
</dbReference>
<dbReference type="Pfam" id="PF00095">
    <property type="entry name" value="WAP"/>
    <property type="match status" value="1"/>
</dbReference>
<proteinExistence type="predicted"/>
<evidence type="ECO:0000259" key="12">
    <source>
        <dbReference type="PROSITE" id="PS51390"/>
    </source>
</evidence>
<dbReference type="InterPro" id="IPR036645">
    <property type="entry name" value="Elafin-like_sf"/>
</dbReference>
<feature type="non-terminal residue" evidence="13">
    <location>
        <position position="1"/>
    </location>
</feature>
<dbReference type="Pfam" id="PF07679">
    <property type="entry name" value="I-set"/>
    <property type="match status" value="1"/>
</dbReference>
<dbReference type="SUPFAM" id="SSF48726">
    <property type="entry name" value="Immunoglobulin"/>
    <property type="match status" value="2"/>
</dbReference>
<dbReference type="SMART" id="SM00131">
    <property type="entry name" value="KU"/>
    <property type="match status" value="9"/>
</dbReference>
<dbReference type="GO" id="GO:0004867">
    <property type="term" value="F:serine-type endopeptidase inhibitor activity"/>
    <property type="evidence" value="ECO:0007669"/>
    <property type="project" value="UniProtKB-KW"/>
</dbReference>
<dbReference type="InterPro" id="IPR010909">
    <property type="entry name" value="PLAC"/>
</dbReference>
<feature type="domain" description="BPTI/Kunitz inhibitor" evidence="9">
    <location>
        <begin position="580"/>
        <end position="630"/>
    </location>
</feature>
<keyword evidence="7" id="KW-0393">Immunoglobulin domain</keyword>
<dbReference type="CDD" id="cd00109">
    <property type="entry name" value="Kunitz-type"/>
    <property type="match status" value="8"/>
</dbReference>
<evidence type="ECO:0000259" key="9">
    <source>
        <dbReference type="PROSITE" id="PS50279"/>
    </source>
</evidence>
<evidence type="ECO:0000313" key="13">
    <source>
        <dbReference type="EMBL" id="PNF35951.1"/>
    </source>
</evidence>
<dbReference type="GO" id="GO:0050431">
    <property type="term" value="F:transforming growth factor beta binding"/>
    <property type="evidence" value="ECO:0007669"/>
    <property type="project" value="TreeGrafter"/>
</dbReference>
<evidence type="ECO:0000256" key="6">
    <source>
        <dbReference type="ARBA" id="ARBA00023157"/>
    </source>
</evidence>
<dbReference type="Proteomes" id="UP000235965">
    <property type="component" value="Unassembled WGS sequence"/>
</dbReference>
<sequence>GCGCQYSAYGCCPDNATAARGPDAEGCGCQYTKYGCCPNRYTPAAGPEFQGCPCYTYQFGCCPDGVTIARGPYNQGCGCENTEFGCCLDDRTPARGPNKDGCGCEASKYGCCPDGETEAQGEKFEGCKEVPVMAGEACRQDKDRGSCRDFKVKWFFDMEYGGCSRFWYGGCEGNDNRFSSQEECKGKCVEPPGRDACFLPKIEGPCEGYYPHWYYDTERKQCGQFIYGGCLGNNNRFETREECQDVCVIPDTLDVCDQPKAEGPCRGNFSRWYYDQDLRMCQAFTYGGCHGNRNNFHTESACQHQCLQPGRSRDYCALPRDQGNCTERLPRWFFDASENKCMPFYYSGCEGNDNRFETQKACEADCPPKVEQDLCLLPAASGECHNYTERWYYDSYHVRCTPFYYGGCGGNQNNFPTMQDCQRRCESGYSTPEPEEEFRAEWCFLHDDHGPCSESLAKWFYDSRDGVCKQFLYGGCQGNKNQFSTREECEQRCGSVQDACDLPRVVGPCSGSMPQWYYDRSTDACYEFDYGGCQGNANRFNDRQQCEEYCKVITGSTAAALVPDTLILTTQAPLFITDICSTPVDTGPCQEEHAAWYYDRNTGACQAFIYGGCGGNANRFESEEQCERHCGSFKGQDVCNVPYESGPCRGYFQKWYYNPSVGGCQQFLYGGCGGNGNRFSSLEECETICLHREELFPRGNDTTLSHQANEIDVDSGPEKPSEDKCRDAILKCKVLHCPYGVERSVDSDDCETCQCHDPCKDYSCPDETRCAVDLYQNSQTGETEFRGVCRPTNKPGHCPRFAVSDGTCIQECQSDADCTGDTKCCFSGCVSSCLNPVLAEHITTEAPRLPPESYGEPGDEPPTFEETETEPHVRAEEGNYVTLPCIARGRPPPTITWRREGVLIDGSGRHKLLLDGSLQIISLYRKDAGVYICTADNGIAQPIQREFQLDVTVPVQANVSLTRTVYPIGSDISIPCDVDGYPIPQVVWYKDEQLLEPSERIHITENNRLLIVRANGSDAGTYRCSASNQYGHSSSSISIAVEGVYIHPNCTDNPFFANCRLIVAGQYCTHKYYARFCCKSCTQAGQLPSYGPHLEKSGTGISSSRRK</sequence>
<feature type="region of interest" description="Disordered" evidence="8">
    <location>
        <begin position="844"/>
        <end position="872"/>
    </location>
</feature>
<dbReference type="InterPro" id="IPR036880">
    <property type="entry name" value="Kunitz_BPTI_sf"/>
</dbReference>
<evidence type="ECO:0000259" key="10">
    <source>
        <dbReference type="PROSITE" id="PS50835"/>
    </source>
</evidence>
<feature type="domain" description="BPTI/Kunitz inhibitor" evidence="9">
    <location>
        <begin position="138"/>
        <end position="188"/>
    </location>
</feature>
<dbReference type="GO" id="GO:0048019">
    <property type="term" value="F:receptor antagonist activity"/>
    <property type="evidence" value="ECO:0007669"/>
    <property type="project" value="TreeGrafter"/>
</dbReference>
<gene>
    <name evidence="13" type="ORF">B7P43_G03525</name>
</gene>
<reference evidence="13 14" key="1">
    <citation type="submission" date="2017-12" db="EMBL/GenBank/DDBJ databases">
        <title>Hemimetabolous genomes reveal molecular basis of termite eusociality.</title>
        <authorList>
            <person name="Harrison M.C."/>
            <person name="Jongepier E."/>
            <person name="Robertson H.M."/>
            <person name="Arning N."/>
            <person name="Bitard-Feildel T."/>
            <person name="Chao H."/>
            <person name="Childers C.P."/>
            <person name="Dinh H."/>
            <person name="Doddapaneni H."/>
            <person name="Dugan S."/>
            <person name="Gowin J."/>
            <person name="Greiner C."/>
            <person name="Han Y."/>
            <person name="Hu H."/>
            <person name="Hughes D.S.T."/>
            <person name="Huylmans A.-K."/>
            <person name="Kemena C."/>
            <person name="Kremer L.P.M."/>
            <person name="Lee S.L."/>
            <person name="Lopez-Ezquerra A."/>
            <person name="Mallet L."/>
            <person name="Monroy-Kuhn J.M."/>
            <person name="Moser A."/>
            <person name="Murali S.C."/>
            <person name="Muzny D.M."/>
            <person name="Otani S."/>
            <person name="Piulachs M.-D."/>
            <person name="Poelchau M."/>
            <person name="Qu J."/>
            <person name="Schaub F."/>
            <person name="Wada-Katsumata A."/>
            <person name="Worley K.C."/>
            <person name="Xie Q."/>
            <person name="Ylla G."/>
            <person name="Poulsen M."/>
            <person name="Gibbs R.A."/>
            <person name="Schal C."/>
            <person name="Richards S."/>
            <person name="Belles X."/>
            <person name="Korb J."/>
            <person name="Bornberg-Bauer E."/>
        </authorList>
    </citation>
    <scope>NUCLEOTIDE SEQUENCE [LARGE SCALE GENOMIC DNA]</scope>
    <source>
        <tissue evidence="13">Whole body</tissue>
    </source>
</reference>
<dbReference type="InterPro" id="IPR013783">
    <property type="entry name" value="Ig-like_fold"/>
</dbReference>
<dbReference type="SMART" id="SM00217">
    <property type="entry name" value="WAP"/>
    <property type="match status" value="1"/>
</dbReference>
<accession>A0A2J7R540</accession>
<dbReference type="PANTHER" id="PTHR45938:SF11">
    <property type="entry name" value="WAP, KAZAL, IMMUNOGLOBULIN, KUNITZ AND NTR DOMAIN-CONTAINING PROTEIN 2-LIKE"/>
    <property type="match status" value="1"/>
</dbReference>
<keyword evidence="5" id="KW-0722">Serine protease inhibitor</keyword>
<keyword evidence="4" id="KW-0732">Signal</keyword>
<dbReference type="SUPFAM" id="SSF57256">
    <property type="entry name" value="Elafin-like"/>
    <property type="match status" value="1"/>
</dbReference>
<dbReference type="Pfam" id="PF13927">
    <property type="entry name" value="Ig_3"/>
    <property type="match status" value="1"/>
</dbReference>
<feature type="domain" description="Ig-like" evidence="10">
    <location>
        <begin position="862"/>
        <end position="950"/>
    </location>
</feature>
<feature type="domain" description="BPTI/Kunitz inhibitor" evidence="9">
    <location>
        <begin position="197"/>
        <end position="247"/>
    </location>
</feature>
<dbReference type="PROSITE" id="PS50900">
    <property type="entry name" value="PLAC"/>
    <property type="match status" value="1"/>
</dbReference>
<dbReference type="PROSITE" id="PS00280">
    <property type="entry name" value="BPTI_KUNITZ_1"/>
    <property type="match status" value="6"/>
</dbReference>
<dbReference type="Gene3D" id="4.10.410.10">
    <property type="entry name" value="Pancreatic trypsin inhibitor Kunitz domain"/>
    <property type="match status" value="9"/>
</dbReference>
<dbReference type="FunFam" id="4.10.410.10:FF:000020">
    <property type="entry name" value="Collagen, type VI, alpha 3"/>
    <property type="match status" value="7"/>
</dbReference>
<dbReference type="GO" id="GO:0005615">
    <property type="term" value="C:extracellular space"/>
    <property type="evidence" value="ECO:0007669"/>
    <property type="project" value="TreeGrafter"/>
</dbReference>
<dbReference type="OrthoDB" id="5950222at2759"/>
<dbReference type="CDD" id="cd00199">
    <property type="entry name" value="WAP"/>
    <property type="match status" value="1"/>
</dbReference>
<evidence type="ECO:0000256" key="4">
    <source>
        <dbReference type="ARBA" id="ARBA00022729"/>
    </source>
</evidence>
<feature type="domain" description="Ig-like" evidence="10">
    <location>
        <begin position="954"/>
        <end position="1040"/>
    </location>
</feature>
<dbReference type="InterPro" id="IPR007110">
    <property type="entry name" value="Ig-like_dom"/>
</dbReference>
<feature type="compositionally biased region" description="Acidic residues" evidence="8">
    <location>
        <begin position="857"/>
        <end position="868"/>
    </location>
</feature>
<dbReference type="InterPro" id="IPR008197">
    <property type="entry name" value="WAP_dom"/>
</dbReference>